<dbReference type="GO" id="GO:0003910">
    <property type="term" value="F:DNA ligase (ATP) activity"/>
    <property type="evidence" value="ECO:0007669"/>
    <property type="project" value="UniProtKB-EC"/>
</dbReference>
<dbReference type="Proteomes" id="UP001410394">
    <property type="component" value="Unassembled WGS sequence"/>
</dbReference>
<name>A0ABU9YZM9_9RHOO</name>
<comment type="caution">
    <text evidence="7">The sequence shown here is derived from an EMBL/GenBank/DDBJ whole genome shotgun (WGS) entry which is preliminary data.</text>
</comment>
<keyword evidence="3" id="KW-0227">DNA damage</keyword>
<dbReference type="Gene3D" id="3.30.470.30">
    <property type="entry name" value="DNA ligase/mRNA capping enzyme"/>
    <property type="match status" value="1"/>
</dbReference>
<evidence type="ECO:0000256" key="5">
    <source>
        <dbReference type="SAM" id="SignalP"/>
    </source>
</evidence>
<gene>
    <name evidence="7" type="ORF">ABDB84_12355</name>
</gene>
<protein>
    <submittedName>
        <fullName evidence="7">DNA ligase</fullName>
        <ecNumber evidence="7">6.5.1.1</ecNumber>
    </submittedName>
</protein>
<keyword evidence="1 7" id="KW-0436">Ligase</keyword>
<dbReference type="CDD" id="cd07896">
    <property type="entry name" value="Adenylation_kDNA_ligase_like"/>
    <property type="match status" value="1"/>
</dbReference>
<feature type="chain" id="PRO_5045294764" evidence="5">
    <location>
        <begin position="26"/>
        <end position="283"/>
    </location>
</feature>
<dbReference type="Pfam" id="PF14743">
    <property type="entry name" value="DNA_ligase_OB_2"/>
    <property type="match status" value="1"/>
</dbReference>
<evidence type="ECO:0000256" key="3">
    <source>
        <dbReference type="ARBA" id="ARBA00022763"/>
    </source>
</evidence>
<dbReference type="PANTHER" id="PTHR47810">
    <property type="entry name" value="DNA LIGASE"/>
    <property type="match status" value="1"/>
</dbReference>
<dbReference type="RefSeq" id="WP_345920044.1">
    <property type="nucleotide sequence ID" value="NZ_JBDIVE010000006.1"/>
</dbReference>
<dbReference type="InterPro" id="IPR012340">
    <property type="entry name" value="NA-bd_OB-fold"/>
</dbReference>
<feature type="signal peptide" evidence="5">
    <location>
        <begin position="1"/>
        <end position="25"/>
    </location>
</feature>
<feature type="domain" description="DNA ligase OB-like" evidence="6">
    <location>
        <begin position="215"/>
        <end position="278"/>
    </location>
</feature>
<evidence type="ECO:0000256" key="4">
    <source>
        <dbReference type="ARBA" id="ARBA00023204"/>
    </source>
</evidence>
<dbReference type="SUPFAM" id="SSF56091">
    <property type="entry name" value="DNA ligase/mRNA capping enzyme, catalytic domain"/>
    <property type="match status" value="1"/>
</dbReference>
<dbReference type="PANTHER" id="PTHR47810:SF1">
    <property type="entry name" value="DNA LIGASE B"/>
    <property type="match status" value="1"/>
</dbReference>
<keyword evidence="2" id="KW-0235">DNA replication</keyword>
<dbReference type="Gene3D" id="3.30.1490.70">
    <property type="match status" value="1"/>
</dbReference>
<sequence length="283" mass="31420">MNRRHFIASQLALGLWAMHARIARAASAPDIPLANNYRQEIDPAAYWVSEKLDGVRGLWDGKTLRFRSGNIVSAPDWFLAALPPLPLDGELWLGRRSFEQVSALLRKGDPADPAWRELRYMIFELPDAAGDFSTRLAQIRQIAARSGQAWLQAHTQFRVADRAALDARLQQVLREGGEGLVLHRADAPYLGGRSDALLKLKPQLDAEALVVAHLPGKGRNAGRLGALLVETPEGQRFRLGSGLSDRERDNPPAIGSRISYRYRDLTAKGLPRFASYLRPADSF</sequence>
<reference evidence="7 8" key="1">
    <citation type="journal article" date="2018" name="Int. J. Syst. Evol. Microbiol.">
        <title>Uliginosibacterium sediminicola sp. nov., isolated from freshwater sediment.</title>
        <authorList>
            <person name="Hwang W.M."/>
            <person name="Kim S.M."/>
            <person name="Kang K."/>
            <person name="Ahn T.Y."/>
        </authorList>
    </citation>
    <scope>NUCLEOTIDE SEQUENCE [LARGE SCALE GENOMIC DNA]</scope>
    <source>
        <strain evidence="7 8">M1-21</strain>
    </source>
</reference>
<dbReference type="Gene3D" id="2.40.50.140">
    <property type="entry name" value="Nucleic acid-binding proteins"/>
    <property type="match status" value="1"/>
</dbReference>
<organism evidence="7 8">
    <name type="scientific">Uliginosibacterium sediminicola</name>
    <dbReference type="NCBI Taxonomy" id="2024550"/>
    <lineage>
        <taxon>Bacteria</taxon>
        <taxon>Pseudomonadati</taxon>
        <taxon>Pseudomonadota</taxon>
        <taxon>Betaproteobacteria</taxon>
        <taxon>Rhodocyclales</taxon>
        <taxon>Zoogloeaceae</taxon>
        <taxon>Uliginosibacterium</taxon>
    </lineage>
</organism>
<evidence type="ECO:0000256" key="2">
    <source>
        <dbReference type="ARBA" id="ARBA00022705"/>
    </source>
</evidence>
<keyword evidence="5" id="KW-0732">Signal</keyword>
<dbReference type="EMBL" id="JBDIVE010000006">
    <property type="protein sequence ID" value="MEN3069274.1"/>
    <property type="molecule type" value="Genomic_DNA"/>
</dbReference>
<dbReference type="EC" id="6.5.1.1" evidence="7"/>
<evidence type="ECO:0000256" key="1">
    <source>
        <dbReference type="ARBA" id="ARBA00022598"/>
    </source>
</evidence>
<evidence type="ECO:0000313" key="8">
    <source>
        <dbReference type="Proteomes" id="UP001410394"/>
    </source>
</evidence>
<proteinExistence type="predicted"/>
<dbReference type="InterPro" id="IPR029319">
    <property type="entry name" value="DNA_ligase_OB"/>
</dbReference>
<dbReference type="SUPFAM" id="SSF50249">
    <property type="entry name" value="Nucleic acid-binding proteins"/>
    <property type="match status" value="1"/>
</dbReference>
<dbReference type="CDD" id="cd08041">
    <property type="entry name" value="OBF_kDNA_ligase_like"/>
    <property type="match status" value="1"/>
</dbReference>
<keyword evidence="4" id="KW-0234">DNA repair</keyword>
<dbReference type="InterPro" id="IPR050326">
    <property type="entry name" value="NAD_dep_DNA_ligaseB"/>
</dbReference>
<evidence type="ECO:0000259" key="6">
    <source>
        <dbReference type="Pfam" id="PF14743"/>
    </source>
</evidence>
<evidence type="ECO:0000313" key="7">
    <source>
        <dbReference type="EMBL" id="MEN3069274.1"/>
    </source>
</evidence>
<keyword evidence="8" id="KW-1185">Reference proteome</keyword>
<dbReference type="NCBIfam" id="NF006592">
    <property type="entry name" value="PRK09125.1"/>
    <property type="match status" value="1"/>
</dbReference>
<accession>A0ABU9YZM9</accession>